<feature type="transmembrane region" description="Helical" evidence="8">
    <location>
        <begin position="56"/>
        <end position="76"/>
    </location>
</feature>
<dbReference type="SMART" id="SM00382">
    <property type="entry name" value="AAA"/>
    <property type="match status" value="1"/>
</dbReference>
<evidence type="ECO:0000256" key="5">
    <source>
        <dbReference type="ARBA" id="ARBA00022989"/>
    </source>
</evidence>
<dbReference type="NCBIfam" id="TIGR02868">
    <property type="entry name" value="CydC"/>
    <property type="match status" value="1"/>
</dbReference>
<evidence type="ECO:0000256" key="6">
    <source>
        <dbReference type="ARBA" id="ARBA00023136"/>
    </source>
</evidence>
<dbReference type="PANTHER" id="PTHR24221:SF654">
    <property type="entry name" value="ATP-BINDING CASSETTE SUB-FAMILY B MEMBER 6"/>
    <property type="match status" value="1"/>
</dbReference>
<dbReference type="SUPFAM" id="SSF52540">
    <property type="entry name" value="P-loop containing nucleoside triphosphate hydrolases"/>
    <property type="match status" value="1"/>
</dbReference>
<dbReference type="InterPro" id="IPR027417">
    <property type="entry name" value="P-loop_NTPase"/>
</dbReference>
<proteinExistence type="predicted"/>
<keyword evidence="2 8" id="KW-0812">Transmembrane</keyword>
<dbReference type="GO" id="GO:0140359">
    <property type="term" value="F:ABC-type transporter activity"/>
    <property type="evidence" value="ECO:0007669"/>
    <property type="project" value="InterPro"/>
</dbReference>
<gene>
    <name evidence="11" type="primary">cydC</name>
    <name evidence="11" type="ORF">J4H91_12745</name>
</gene>
<keyword evidence="6 8" id="KW-0472">Membrane</keyword>
<evidence type="ECO:0000256" key="8">
    <source>
        <dbReference type="SAM" id="Phobius"/>
    </source>
</evidence>
<evidence type="ECO:0000256" key="1">
    <source>
        <dbReference type="ARBA" id="ARBA00004651"/>
    </source>
</evidence>
<evidence type="ECO:0000313" key="12">
    <source>
        <dbReference type="Proteomes" id="UP000664398"/>
    </source>
</evidence>
<feature type="domain" description="ABC transmembrane type-1" evidence="10">
    <location>
        <begin position="25"/>
        <end position="265"/>
    </location>
</feature>
<dbReference type="InterPro" id="IPR036640">
    <property type="entry name" value="ABC1_TM_sf"/>
</dbReference>
<keyword evidence="4" id="KW-0067">ATP-binding</keyword>
<dbReference type="Pfam" id="PF00005">
    <property type="entry name" value="ABC_tran"/>
    <property type="match status" value="1"/>
</dbReference>
<evidence type="ECO:0000256" key="7">
    <source>
        <dbReference type="SAM" id="MobiDB-lite"/>
    </source>
</evidence>
<dbReference type="GO" id="GO:0034040">
    <property type="term" value="F:ATPase-coupled lipid transmembrane transporter activity"/>
    <property type="evidence" value="ECO:0007669"/>
    <property type="project" value="TreeGrafter"/>
</dbReference>
<keyword evidence="12" id="KW-1185">Reference proteome</keyword>
<dbReference type="InterPro" id="IPR003439">
    <property type="entry name" value="ABC_transporter-like_ATP-bd"/>
</dbReference>
<feature type="transmembrane region" description="Helical" evidence="8">
    <location>
        <begin position="141"/>
        <end position="158"/>
    </location>
</feature>
<dbReference type="InterPro" id="IPR039421">
    <property type="entry name" value="Type_1_exporter"/>
</dbReference>
<organism evidence="11 12">
    <name type="scientific">Leucobacter ruminantium</name>
    <dbReference type="NCBI Taxonomy" id="1289170"/>
    <lineage>
        <taxon>Bacteria</taxon>
        <taxon>Bacillati</taxon>
        <taxon>Actinomycetota</taxon>
        <taxon>Actinomycetes</taxon>
        <taxon>Micrococcales</taxon>
        <taxon>Microbacteriaceae</taxon>
        <taxon>Leucobacter</taxon>
    </lineage>
</organism>
<sequence>MSAAAQGRAAVIARAMPPRSRRAPGLLLGVLADLCVVGLLGLSMWLIVRAGEQPPILHLTFAIVGVRAFAVGRAGFRYAERLFSHDAALAQLSALRAGTFDALVPRVPGAIESHRRGEVLSAFVDDVDQLQDEPLRVRQPLLVSAIVVVLSLAVVALISPIAAAVISTVLLVSGGAAILLARRMSGSYDRELSEARGALVDALLERVAAAEVLSAFGALPQQRARLAAVEAHLSEVQLRRARSAGLTGALLVLGSGAASLLALVLLLPGLGVQLSAPLFAAVVVVPAAVFEVFAQVPAAIVARRGVEASADRVAALTETELPPEVVVERSGDGAGGPELRGSELGAPASADSVGGEGSLAPLIEVADLAVRYPGGAADAVSGVSFALRAGETLVVSGESGAGKSTLALALARFLEYRGSYRLRGLETGALPVSEVRRTVGLCEQQPHLFDADLRQNLKFARDTAGDDELMAALDRVGLGEWARDRGGLDSPVGEHGALVSGGQAQRIALARVLLADFPVVVLDEPTAGVDRELADRLLAELLGAVPADRAVVLITHTELPASLPVAGRLHLGA</sequence>
<dbReference type="InterPro" id="IPR025662">
    <property type="entry name" value="Sigma_54_int_dom_ATP-bd_1"/>
</dbReference>
<dbReference type="AlphaFoldDB" id="A0A939LWM3"/>
<dbReference type="GO" id="GO:0005524">
    <property type="term" value="F:ATP binding"/>
    <property type="evidence" value="ECO:0007669"/>
    <property type="project" value="UniProtKB-KW"/>
</dbReference>
<keyword evidence="5 8" id="KW-1133">Transmembrane helix</keyword>
<feature type="transmembrane region" description="Helical" evidence="8">
    <location>
        <begin position="274"/>
        <end position="294"/>
    </location>
</feature>
<dbReference type="InterPro" id="IPR011527">
    <property type="entry name" value="ABC1_TM_dom"/>
</dbReference>
<evidence type="ECO:0000256" key="4">
    <source>
        <dbReference type="ARBA" id="ARBA00022840"/>
    </source>
</evidence>
<dbReference type="PROSITE" id="PS50929">
    <property type="entry name" value="ABC_TM1F"/>
    <property type="match status" value="1"/>
</dbReference>
<dbReference type="InterPro" id="IPR017871">
    <property type="entry name" value="ABC_transporter-like_CS"/>
</dbReference>
<evidence type="ECO:0000256" key="3">
    <source>
        <dbReference type="ARBA" id="ARBA00022741"/>
    </source>
</evidence>
<evidence type="ECO:0000259" key="10">
    <source>
        <dbReference type="PROSITE" id="PS50929"/>
    </source>
</evidence>
<dbReference type="PANTHER" id="PTHR24221">
    <property type="entry name" value="ATP-BINDING CASSETTE SUB-FAMILY B"/>
    <property type="match status" value="1"/>
</dbReference>
<evidence type="ECO:0000313" key="11">
    <source>
        <dbReference type="EMBL" id="MBO1806174.1"/>
    </source>
</evidence>
<dbReference type="PROSITE" id="PS50893">
    <property type="entry name" value="ABC_TRANSPORTER_2"/>
    <property type="match status" value="1"/>
</dbReference>
<feature type="domain" description="ABC transporter" evidence="9">
    <location>
        <begin position="363"/>
        <end position="569"/>
    </location>
</feature>
<feature type="transmembrane region" description="Helical" evidence="8">
    <location>
        <begin position="26"/>
        <end position="50"/>
    </location>
</feature>
<dbReference type="GO" id="GO:0016887">
    <property type="term" value="F:ATP hydrolysis activity"/>
    <property type="evidence" value="ECO:0007669"/>
    <property type="project" value="InterPro"/>
</dbReference>
<dbReference type="EMBL" id="JAGDYL010000025">
    <property type="protein sequence ID" value="MBO1806174.1"/>
    <property type="molecule type" value="Genomic_DNA"/>
</dbReference>
<dbReference type="GO" id="GO:0005886">
    <property type="term" value="C:plasma membrane"/>
    <property type="evidence" value="ECO:0007669"/>
    <property type="project" value="UniProtKB-SubCell"/>
</dbReference>
<evidence type="ECO:0000259" key="9">
    <source>
        <dbReference type="PROSITE" id="PS50893"/>
    </source>
</evidence>
<evidence type="ECO:0000256" key="2">
    <source>
        <dbReference type="ARBA" id="ARBA00022692"/>
    </source>
</evidence>
<dbReference type="Proteomes" id="UP000664398">
    <property type="component" value="Unassembled WGS sequence"/>
</dbReference>
<reference evidence="11" key="1">
    <citation type="submission" date="2021-03" db="EMBL/GenBank/DDBJ databases">
        <title>Leucobacter chromiisoli sp. nov., isolated from chromium-containing soil of chemical plant.</title>
        <authorList>
            <person name="Xu Z."/>
        </authorList>
    </citation>
    <scope>NUCLEOTIDE SEQUENCE</scope>
    <source>
        <strain evidence="11">A2</strain>
    </source>
</reference>
<dbReference type="InterPro" id="IPR003593">
    <property type="entry name" value="AAA+_ATPase"/>
</dbReference>
<dbReference type="PROSITE" id="PS00211">
    <property type="entry name" value="ABC_TRANSPORTER_1"/>
    <property type="match status" value="1"/>
</dbReference>
<feature type="region of interest" description="Disordered" evidence="7">
    <location>
        <begin position="327"/>
        <end position="350"/>
    </location>
</feature>
<dbReference type="PROSITE" id="PS00675">
    <property type="entry name" value="SIGMA54_INTERACT_1"/>
    <property type="match status" value="1"/>
</dbReference>
<name>A0A939LWM3_9MICO</name>
<dbReference type="RefSeq" id="WP_208046638.1">
    <property type="nucleotide sequence ID" value="NZ_JAGDYL010000025.1"/>
</dbReference>
<dbReference type="GO" id="GO:0045454">
    <property type="term" value="P:cell redox homeostasis"/>
    <property type="evidence" value="ECO:0007669"/>
    <property type="project" value="InterPro"/>
</dbReference>
<keyword evidence="3" id="KW-0547">Nucleotide-binding</keyword>
<dbReference type="Gene3D" id="1.20.1560.10">
    <property type="entry name" value="ABC transporter type 1, transmembrane domain"/>
    <property type="match status" value="1"/>
</dbReference>
<comment type="subcellular location">
    <subcellularLocation>
        <location evidence="1">Cell membrane</location>
        <topology evidence="1">Multi-pass membrane protein</topology>
    </subcellularLocation>
</comment>
<feature type="transmembrane region" description="Helical" evidence="8">
    <location>
        <begin position="164"/>
        <end position="181"/>
    </location>
</feature>
<accession>A0A939LWM3</accession>
<dbReference type="SUPFAM" id="SSF90123">
    <property type="entry name" value="ABC transporter transmembrane region"/>
    <property type="match status" value="1"/>
</dbReference>
<feature type="transmembrane region" description="Helical" evidence="8">
    <location>
        <begin position="246"/>
        <end position="268"/>
    </location>
</feature>
<dbReference type="GO" id="GO:0034775">
    <property type="term" value="P:glutathione transmembrane transport"/>
    <property type="evidence" value="ECO:0007669"/>
    <property type="project" value="InterPro"/>
</dbReference>
<dbReference type="Pfam" id="PF00664">
    <property type="entry name" value="ABC_membrane"/>
    <property type="match status" value="1"/>
</dbReference>
<protein>
    <submittedName>
        <fullName evidence="11">Thiol reductant ABC exporter subunit CydC</fullName>
    </submittedName>
</protein>
<dbReference type="Gene3D" id="3.40.50.300">
    <property type="entry name" value="P-loop containing nucleotide triphosphate hydrolases"/>
    <property type="match status" value="1"/>
</dbReference>
<comment type="caution">
    <text evidence="11">The sequence shown here is derived from an EMBL/GenBank/DDBJ whole genome shotgun (WGS) entry which is preliminary data.</text>
</comment>
<dbReference type="InterPro" id="IPR014223">
    <property type="entry name" value="ABC_CydC/D"/>
</dbReference>